<dbReference type="OrthoDB" id="977108at2"/>
<dbReference type="SUPFAM" id="SSF52540">
    <property type="entry name" value="P-loop containing nucleoside triphosphate hydrolases"/>
    <property type="match status" value="1"/>
</dbReference>
<dbReference type="EMBL" id="SMFP01000029">
    <property type="protein sequence ID" value="TDE33636.1"/>
    <property type="molecule type" value="Genomic_DNA"/>
</dbReference>
<keyword evidence="2" id="KW-1185">Reference proteome</keyword>
<gene>
    <name evidence="1" type="ORF">E1B25_21065</name>
</gene>
<name>A0A4V2Z6Q4_9RHOB</name>
<proteinExistence type="predicted"/>
<dbReference type="Gene3D" id="3.40.50.300">
    <property type="entry name" value="P-loop containing nucleotide triphosphate hydrolases"/>
    <property type="match status" value="1"/>
</dbReference>
<reference evidence="1 2" key="1">
    <citation type="submission" date="2019-03" db="EMBL/GenBank/DDBJ databases">
        <authorList>
            <person name="Zhang S."/>
        </authorList>
    </citation>
    <scope>NUCLEOTIDE SEQUENCE [LARGE SCALE GENOMIC DNA]</scope>
    <source>
        <strain evidence="1 2">S4J41</strain>
    </source>
</reference>
<dbReference type="GO" id="GO:0016740">
    <property type="term" value="F:transferase activity"/>
    <property type="evidence" value="ECO:0007669"/>
    <property type="project" value="UniProtKB-KW"/>
</dbReference>
<sequence>MDIYTKMKDEFSPIFVGGTGRSGTTIMADYLNSHSSLVAPIHENKLIVEESGVRSLVESLSRGYDYKGNHYAISRFISWANTIRTPGFRNKTLNFLYRGTNRALYSITKKRIPAAQVCRAFSFWDFSLIGVGTSYGISHYDSCVEQFLADVIGETDAYGIVDTEGLIKPVYSPSTSDREELLQHSRNFLNALNKPKMLEAGAQSWCDDTPLNALYAHFLLELYPTGKVVHMVRDPRDVAASYSEKSWASSDLELILNRLKRQYRELIKVEESLPKQSFRSFRLEDFAYEPDIQKSELCSFLGLDTNGFDGSVTFEAASFGRWKKKFSANVAQIVERQLSEVCAHFGYRT</sequence>
<protein>
    <submittedName>
        <fullName evidence="1">Sulfotransferase</fullName>
    </submittedName>
</protein>
<dbReference type="RefSeq" id="WP_132831547.1">
    <property type="nucleotide sequence ID" value="NZ_SMFP01000029.1"/>
</dbReference>
<keyword evidence="1" id="KW-0808">Transferase</keyword>
<dbReference type="InterPro" id="IPR027417">
    <property type="entry name" value="P-loop_NTPase"/>
</dbReference>
<dbReference type="AlphaFoldDB" id="A0A4V2Z6Q4"/>
<evidence type="ECO:0000313" key="2">
    <source>
        <dbReference type="Proteomes" id="UP000294662"/>
    </source>
</evidence>
<evidence type="ECO:0000313" key="1">
    <source>
        <dbReference type="EMBL" id="TDE33636.1"/>
    </source>
</evidence>
<dbReference type="Pfam" id="PF13469">
    <property type="entry name" value="Sulfotransfer_3"/>
    <property type="match status" value="1"/>
</dbReference>
<organism evidence="1 2">
    <name type="scientific">Antarcticimicrobium sediminis</name>
    <dbReference type="NCBI Taxonomy" id="2546227"/>
    <lineage>
        <taxon>Bacteria</taxon>
        <taxon>Pseudomonadati</taxon>
        <taxon>Pseudomonadota</taxon>
        <taxon>Alphaproteobacteria</taxon>
        <taxon>Rhodobacterales</taxon>
        <taxon>Paracoccaceae</taxon>
        <taxon>Antarcticimicrobium</taxon>
    </lineage>
</organism>
<comment type="caution">
    <text evidence="1">The sequence shown here is derived from an EMBL/GenBank/DDBJ whole genome shotgun (WGS) entry which is preliminary data.</text>
</comment>
<dbReference type="Proteomes" id="UP000294662">
    <property type="component" value="Unassembled WGS sequence"/>
</dbReference>
<accession>A0A4V2Z6Q4</accession>